<evidence type="ECO:0000256" key="2">
    <source>
        <dbReference type="ARBA" id="ARBA00022989"/>
    </source>
</evidence>
<feature type="domain" description="Major facilitator superfamily (MFS) profile" evidence="5">
    <location>
        <begin position="1"/>
        <end position="412"/>
    </location>
</feature>
<feature type="transmembrane region" description="Helical" evidence="4">
    <location>
        <begin position="88"/>
        <end position="106"/>
    </location>
</feature>
<dbReference type="InterPro" id="IPR020846">
    <property type="entry name" value="MFS_dom"/>
</dbReference>
<feature type="transmembrane region" description="Helical" evidence="4">
    <location>
        <begin position="57"/>
        <end position="76"/>
    </location>
</feature>
<dbReference type="InterPro" id="IPR036259">
    <property type="entry name" value="MFS_trans_sf"/>
</dbReference>
<dbReference type="AlphaFoldDB" id="A0A917C9V4"/>
<dbReference type="EMBL" id="BMCT01000007">
    <property type="protein sequence ID" value="GGF79034.1"/>
    <property type="molecule type" value="Genomic_DNA"/>
</dbReference>
<dbReference type="PANTHER" id="PTHR23539">
    <property type="entry name" value="MFS TRANSPORTER"/>
    <property type="match status" value="1"/>
</dbReference>
<feature type="transmembrane region" description="Helical" evidence="4">
    <location>
        <begin position="171"/>
        <end position="194"/>
    </location>
</feature>
<dbReference type="SUPFAM" id="SSF103473">
    <property type="entry name" value="MFS general substrate transporter"/>
    <property type="match status" value="1"/>
</dbReference>
<proteinExistence type="predicted"/>
<keyword evidence="2 4" id="KW-1133">Transmembrane helix</keyword>
<evidence type="ECO:0000256" key="3">
    <source>
        <dbReference type="ARBA" id="ARBA00023136"/>
    </source>
</evidence>
<evidence type="ECO:0000259" key="5">
    <source>
        <dbReference type="PROSITE" id="PS50850"/>
    </source>
</evidence>
<feature type="transmembrane region" description="Helical" evidence="4">
    <location>
        <begin position="266"/>
        <end position="288"/>
    </location>
</feature>
<sequence length="422" mass="42184">MSHIPADASLIPEAPASPKAGSISALARLNFFLADVRDGLGPFLGIYLVGLGWQADAIGTVMTLGGLAGMLATTPLGMLADATRAKRAMVAVPAVLVVAASIVLLLNPTLVTVAVSQVATGIAGAAIGPAIAGLTLGLVGQAGLTRQLGRNEAWNHGGNFAAAGLAGLFGYFYGITAVFVLMSLMAVGSLLMLVRIRPRDIDHDAARGLDAAEAGEGHPVPGFTTLLRNGPLLVLAVTLGLFHLGNAAMLPLLSQAVATSGAFDPAAYAAGTVLVAQATMIPMALLAARLAETRGYGLVMVLALVALPVRGLIAGFWPDPLAMLPVQVLDGVGAGLLGVATPGLVARILKGTGHVNAGLGAVMTVQGIGAALSPAFAGLVAARFGYAPAFLCLGGVAVAGLALWLACRPVVRAACEGRAVSG</sequence>
<dbReference type="Gene3D" id="1.20.1250.20">
    <property type="entry name" value="MFS general substrate transporter like domains"/>
    <property type="match status" value="2"/>
</dbReference>
<dbReference type="PROSITE" id="PS50850">
    <property type="entry name" value="MFS"/>
    <property type="match status" value="1"/>
</dbReference>
<accession>A0A917C9V4</accession>
<feature type="transmembrane region" description="Helical" evidence="4">
    <location>
        <begin position="357"/>
        <end position="380"/>
    </location>
</feature>
<dbReference type="GO" id="GO:0022857">
    <property type="term" value="F:transmembrane transporter activity"/>
    <property type="evidence" value="ECO:0007669"/>
    <property type="project" value="InterPro"/>
</dbReference>
<evidence type="ECO:0000256" key="4">
    <source>
        <dbReference type="SAM" id="Phobius"/>
    </source>
</evidence>
<feature type="transmembrane region" description="Helical" evidence="4">
    <location>
        <begin position="386"/>
        <end position="406"/>
    </location>
</feature>
<feature type="transmembrane region" description="Helical" evidence="4">
    <location>
        <begin position="323"/>
        <end position="345"/>
    </location>
</feature>
<organism evidence="6 7">
    <name type="scientific">Azorhizobium oxalatiphilum</name>
    <dbReference type="NCBI Taxonomy" id="980631"/>
    <lineage>
        <taxon>Bacteria</taxon>
        <taxon>Pseudomonadati</taxon>
        <taxon>Pseudomonadota</taxon>
        <taxon>Alphaproteobacteria</taxon>
        <taxon>Hyphomicrobiales</taxon>
        <taxon>Xanthobacteraceae</taxon>
        <taxon>Azorhizobium</taxon>
    </lineage>
</organism>
<dbReference type="Proteomes" id="UP000606044">
    <property type="component" value="Unassembled WGS sequence"/>
</dbReference>
<reference evidence="6" key="2">
    <citation type="submission" date="2020-09" db="EMBL/GenBank/DDBJ databases">
        <authorList>
            <person name="Sun Q."/>
            <person name="Sedlacek I."/>
        </authorList>
    </citation>
    <scope>NUCLEOTIDE SEQUENCE</scope>
    <source>
        <strain evidence="6">CCM 7897</strain>
    </source>
</reference>
<protein>
    <submittedName>
        <fullName evidence="6">MFS transporter</fullName>
    </submittedName>
</protein>
<dbReference type="Pfam" id="PF07690">
    <property type="entry name" value="MFS_1"/>
    <property type="match status" value="1"/>
</dbReference>
<name>A0A917C9V4_9HYPH</name>
<dbReference type="InterPro" id="IPR011701">
    <property type="entry name" value="MFS"/>
</dbReference>
<feature type="transmembrane region" description="Helical" evidence="4">
    <location>
        <begin position="232"/>
        <end position="254"/>
    </location>
</feature>
<feature type="transmembrane region" description="Helical" evidence="4">
    <location>
        <begin position="295"/>
        <end position="317"/>
    </location>
</feature>
<dbReference type="RefSeq" id="WP_188582553.1">
    <property type="nucleotide sequence ID" value="NZ_BMCT01000007.1"/>
</dbReference>
<gene>
    <name evidence="6" type="ORF">GCM10007301_43810</name>
</gene>
<keyword evidence="1 4" id="KW-0812">Transmembrane</keyword>
<keyword evidence="3 4" id="KW-0472">Membrane</keyword>
<evidence type="ECO:0000256" key="1">
    <source>
        <dbReference type="ARBA" id="ARBA00022692"/>
    </source>
</evidence>
<evidence type="ECO:0000313" key="7">
    <source>
        <dbReference type="Proteomes" id="UP000606044"/>
    </source>
</evidence>
<evidence type="ECO:0000313" key="6">
    <source>
        <dbReference type="EMBL" id="GGF79034.1"/>
    </source>
</evidence>
<comment type="caution">
    <text evidence="6">The sequence shown here is derived from an EMBL/GenBank/DDBJ whole genome shotgun (WGS) entry which is preliminary data.</text>
</comment>
<reference evidence="6" key="1">
    <citation type="journal article" date="2014" name="Int. J. Syst. Evol. Microbiol.">
        <title>Complete genome sequence of Corynebacterium casei LMG S-19264T (=DSM 44701T), isolated from a smear-ripened cheese.</title>
        <authorList>
            <consortium name="US DOE Joint Genome Institute (JGI-PGF)"/>
            <person name="Walter F."/>
            <person name="Albersmeier A."/>
            <person name="Kalinowski J."/>
            <person name="Ruckert C."/>
        </authorList>
    </citation>
    <scope>NUCLEOTIDE SEQUENCE</scope>
    <source>
        <strain evidence="6">CCM 7897</strain>
    </source>
</reference>
<keyword evidence="7" id="KW-1185">Reference proteome</keyword>
<dbReference type="PANTHER" id="PTHR23539:SF1">
    <property type="entry name" value="MAJOR FACILITATOR SUPERFAMILY (MFS) PROFILE DOMAIN-CONTAINING PROTEIN"/>
    <property type="match status" value="1"/>
</dbReference>